<dbReference type="CDD" id="cd00047">
    <property type="entry name" value="PTPc"/>
    <property type="match status" value="1"/>
</dbReference>
<dbReference type="InterPro" id="IPR000387">
    <property type="entry name" value="Tyr_Pase_dom"/>
</dbReference>
<dbReference type="PANTHER" id="PTHR46163:SF24">
    <property type="entry name" value="PROTEIN-TYROSINE PHOSPHATASE CATALYTIC DOMAIN-CONTAINING PROTEIN-RELATED"/>
    <property type="match status" value="1"/>
</dbReference>
<dbReference type="Pfam" id="PF00102">
    <property type="entry name" value="Y_phosphatase"/>
    <property type="match status" value="1"/>
</dbReference>
<feature type="non-terminal residue" evidence="4">
    <location>
        <position position="403"/>
    </location>
</feature>
<dbReference type="InterPro" id="IPR000242">
    <property type="entry name" value="PTP_cat"/>
</dbReference>
<reference evidence="5" key="1">
    <citation type="submission" date="2022-10" db="EMBL/GenBank/DDBJ databases">
        <title>Genome assembly of Pristionchus species.</title>
        <authorList>
            <person name="Yoshida K."/>
            <person name="Sommer R.J."/>
        </authorList>
    </citation>
    <scope>NUCLEOTIDE SEQUENCE [LARGE SCALE GENOMIC DNA]</scope>
    <source>
        <strain evidence="5">RS5460</strain>
    </source>
</reference>
<evidence type="ECO:0000256" key="1">
    <source>
        <dbReference type="SAM" id="MobiDB-lite"/>
    </source>
</evidence>
<evidence type="ECO:0000313" key="4">
    <source>
        <dbReference type="EMBL" id="GMR39591.1"/>
    </source>
</evidence>
<evidence type="ECO:0000259" key="3">
    <source>
        <dbReference type="PROSITE" id="PS50056"/>
    </source>
</evidence>
<dbReference type="AlphaFoldDB" id="A0AAN5CF48"/>
<accession>A0AAN5CF48</accession>
<dbReference type="Proteomes" id="UP001328107">
    <property type="component" value="Unassembled WGS sequence"/>
</dbReference>
<feature type="compositionally biased region" description="Basic and acidic residues" evidence="1">
    <location>
        <begin position="381"/>
        <end position="390"/>
    </location>
</feature>
<feature type="domain" description="Tyrosine specific protein phosphatases" evidence="3">
    <location>
        <begin position="208"/>
        <end position="283"/>
    </location>
</feature>
<evidence type="ECO:0000313" key="5">
    <source>
        <dbReference type="Proteomes" id="UP001328107"/>
    </source>
</evidence>
<protein>
    <recommendedName>
        <fullName evidence="6">Tyrosine phosphatase</fullName>
    </recommendedName>
</protein>
<evidence type="ECO:0000259" key="2">
    <source>
        <dbReference type="PROSITE" id="PS50055"/>
    </source>
</evidence>
<dbReference type="SMART" id="SM00404">
    <property type="entry name" value="PTPc_motif"/>
    <property type="match status" value="1"/>
</dbReference>
<sequence>LAEIDRSLQQEVHGANLNDFVACLSAGGRLKQHAEHDQVRRAERQINKFTKFPDKNRFFNAVLFSQGAVDLTPELKEDTNYINASRLPCPGGALIMAQAPMKDTLLDFYRMLWQQQINTVVCLVNLEDSNQCYPYFDRKAGKKMTCRKRFRVRTVAVRNEGKHIIHYELKIENYLEKGNVTSRVLNVISILGWEPDQQFDVKVIIAAIHSADALKRIVPHTDNGKPAPMLIHGCSGIRRTGVFALAYLFSKQILGKRQINLLGMIESVRMVRYGVLRQRNMFYLLLEAILALITETGLIKPGSESHIHAMQVVKQMYKNSSGKSAKKNRKAAGVKASAEKRSDSSVKGRKKHKISDDEDEENEDGTSTRGTGGTSTKTGGKSKEKLDRSNKSNKSGKKKKEKK</sequence>
<comment type="caution">
    <text evidence="4">The sequence shown here is derived from an EMBL/GenBank/DDBJ whole genome shotgun (WGS) entry which is preliminary data.</text>
</comment>
<organism evidence="4 5">
    <name type="scientific">Pristionchus mayeri</name>
    <dbReference type="NCBI Taxonomy" id="1317129"/>
    <lineage>
        <taxon>Eukaryota</taxon>
        <taxon>Metazoa</taxon>
        <taxon>Ecdysozoa</taxon>
        <taxon>Nematoda</taxon>
        <taxon>Chromadorea</taxon>
        <taxon>Rhabditida</taxon>
        <taxon>Rhabditina</taxon>
        <taxon>Diplogasteromorpha</taxon>
        <taxon>Diplogasteroidea</taxon>
        <taxon>Neodiplogasteridae</taxon>
        <taxon>Pristionchus</taxon>
    </lineage>
</organism>
<dbReference type="InterPro" id="IPR003595">
    <property type="entry name" value="Tyr_Pase_cat"/>
</dbReference>
<dbReference type="PROSITE" id="PS50056">
    <property type="entry name" value="TYR_PHOSPHATASE_2"/>
    <property type="match status" value="1"/>
</dbReference>
<dbReference type="EMBL" id="BTRK01000002">
    <property type="protein sequence ID" value="GMR39591.1"/>
    <property type="molecule type" value="Genomic_DNA"/>
</dbReference>
<feature type="domain" description="Tyrosine-protein phosphatase" evidence="2">
    <location>
        <begin position="54"/>
        <end position="292"/>
    </location>
</feature>
<dbReference type="InterPro" id="IPR029021">
    <property type="entry name" value="Prot-tyrosine_phosphatase-like"/>
</dbReference>
<gene>
    <name evidence="4" type="ORF">PMAYCL1PPCAC_09786</name>
</gene>
<dbReference type="PROSITE" id="PS50055">
    <property type="entry name" value="TYR_PHOSPHATASE_PTP"/>
    <property type="match status" value="1"/>
</dbReference>
<feature type="non-terminal residue" evidence="4">
    <location>
        <position position="1"/>
    </location>
</feature>
<keyword evidence="5" id="KW-1185">Reference proteome</keyword>
<dbReference type="SUPFAM" id="SSF52799">
    <property type="entry name" value="(Phosphotyrosine protein) phosphatases II"/>
    <property type="match status" value="1"/>
</dbReference>
<dbReference type="InterPro" id="IPR052782">
    <property type="entry name" value="Oocyte-zygote_transition_reg"/>
</dbReference>
<dbReference type="PANTHER" id="PTHR46163">
    <property type="entry name" value="TYROSINE-PROTEIN PHOSPHATASE-RELATED"/>
    <property type="match status" value="1"/>
</dbReference>
<feature type="region of interest" description="Disordered" evidence="1">
    <location>
        <begin position="318"/>
        <end position="403"/>
    </location>
</feature>
<dbReference type="Gene3D" id="3.90.190.10">
    <property type="entry name" value="Protein tyrosine phosphatase superfamily"/>
    <property type="match status" value="1"/>
</dbReference>
<feature type="compositionally biased region" description="Low complexity" evidence="1">
    <location>
        <begin position="365"/>
        <end position="379"/>
    </location>
</feature>
<feature type="compositionally biased region" description="Basic and acidic residues" evidence="1">
    <location>
        <begin position="337"/>
        <end position="346"/>
    </location>
</feature>
<dbReference type="GO" id="GO:0004725">
    <property type="term" value="F:protein tyrosine phosphatase activity"/>
    <property type="evidence" value="ECO:0007669"/>
    <property type="project" value="InterPro"/>
</dbReference>
<evidence type="ECO:0008006" key="6">
    <source>
        <dbReference type="Google" id="ProtNLM"/>
    </source>
</evidence>
<dbReference type="PRINTS" id="PR00700">
    <property type="entry name" value="PRTYPHPHTASE"/>
</dbReference>
<name>A0AAN5CF48_9BILA</name>
<proteinExistence type="predicted"/>
<dbReference type="SMART" id="SM00194">
    <property type="entry name" value="PTPc"/>
    <property type="match status" value="1"/>
</dbReference>
<feature type="compositionally biased region" description="Basic residues" evidence="1">
    <location>
        <begin position="394"/>
        <end position="403"/>
    </location>
</feature>